<keyword evidence="4" id="KW-1185">Reference proteome</keyword>
<protein>
    <submittedName>
        <fullName evidence="3">Uncharacterized protein</fullName>
    </submittedName>
</protein>
<evidence type="ECO:0000313" key="3">
    <source>
        <dbReference type="EMBL" id="CAJ1954611.1"/>
    </source>
</evidence>
<evidence type="ECO:0000256" key="2">
    <source>
        <dbReference type="SAM" id="SignalP"/>
    </source>
</evidence>
<comment type="caution">
    <text evidence="3">The sequence shown here is derived from an EMBL/GenBank/DDBJ whole genome shotgun (WGS) entry which is preliminary data.</text>
</comment>
<keyword evidence="2" id="KW-0732">Signal</keyword>
<evidence type="ECO:0000256" key="1">
    <source>
        <dbReference type="SAM" id="MobiDB-lite"/>
    </source>
</evidence>
<sequence length="318" mass="35369">MTSNPSRRLTVSLLLFCIATLAIAGQGHGSVVGAQSVPSSPGGYYQANHDDETSSSSSSCQDPLLVRGGDSAFESKISDFLSQKDVSMEKFHVHGWRWHTMSLVREAGRLKKLAQRSSSKDGCRPIKQAVDYVVGFNMKGLHKIEADLFFPWMRKKLTSVDQKDLAQAFGSVMDQLERDRKRVAKLGESIQQQVSLLCDESKALTLRADAVISIARDAAELETVARTMMETENTLLVPSVAEVVPEGEQKSFNNKVLRNLGILDSRLHLVGMHEAVWESNITKEKEMFKKAIPSIPQGLIPRWKRNLYIPKTNVLDDV</sequence>
<dbReference type="AlphaFoldDB" id="A0AAD2FW54"/>
<dbReference type="EMBL" id="CAKOGP040001869">
    <property type="protein sequence ID" value="CAJ1954611.1"/>
    <property type="molecule type" value="Genomic_DNA"/>
</dbReference>
<name>A0AAD2FW54_9STRA</name>
<feature type="chain" id="PRO_5042203604" evidence="2">
    <location>
        <begin position="25"/>
        <end position="318"/>
    </location>
</feature>
<dbReference type="Gene3D" id="1.20.120.520">
    <property type="entry name" value="nmb1532 protein domain like"/>
    <property type="match status" value="1"/>
</dbReference>
<feature type="signal peptide" evidence="2">
    <location>
        <begin position="1"/>
        <end position="24"/>
    </location>
</feature>
<gene>
    <name evidence="3" type="ORF">CYCCA115_LOCUS15205</name>
</gene>
<organism evidence="3 4">
    <name type="scientific">Cylindrotheca closterium</name>
    <dbReference type="NCBI Taxonomy" id="2856"/>
    <lineage>
        <taxon>Eukaryota</taxon>
        <taxon>Sar</taxon>
        <taxon>Stramenopiles</taxon>
        <taxon>Ochrophyta</taxon>
        <taxon>Bacillariophyta</taxon>
        <taxon>Bacillariophyceae</taxon>
        <taxon>Bacillariophycidae</taxon>
        <taxon>Bacillariales</taxon>
        <taxon>Bacillariaceae</taxon>
        <taxon>Cylindrotheca</taxon>
    </lineage>
</organism>
<accession>A0AAD2FW54</accession>
<evidence type="ECO:0000313" key="4">
    <source>
        <dbReference type="Proteomes" id="UP001295423"/>
    </source>
</evidence>
<dbReference type="Proteomes" id="UP001295423">
    <property type="component" value="Unassembled WGS sequence"/>
</dbReference>
<proteinExistence type="predicted"/>
<feature type="region of interest" description="Disordered" evidence="1">
    <location>
        <begin position="41"/>
        <end position="61"/>
    </location>
</feature>
<reference evidence="3" key="1">
    <citation type="submission" date="2023-08" db="EMBL/GenBank/DDBJ databases">
        <authorList>
            <person name="Audoor S."/>
            <person name="Bilcke G."/>
        </authorList>
    </citation>
    <scope>NUCLEOTIDE SEQUENCE</scope>
</reference>